<dbReference type="Proteomes" id="UP001309876">
    <property type="component" value="Unassembled WGS sequence"/>
</dbReference>
<accession>A0AAN7SX25</accession>
<evidence type="ECO:0000256" key="1">
    <source>
        <dbReference type="SAM" id="MobiDB-lite"/>
    </source>
</evidence>
<protein>
    <submittedName>
        <fullName evidence="2">Uncharacterized protein</fullName>
    </submittedName>
</protein>
<dbReference type="Pfam" id="PF05032">
    <property type="entry name" value="Spo12"/>
    <property type="match status" value="1"/>
</dbReference>
<dbReference type="EMBL" id="JAVRRJ010000007">
    <property type="protein sequence ID" value="KAK5082968.1"/>
    <property type="molecule type" value="Genomic_DNA"/>
</dbReference>
<dbReference type="InterPro" id="IPR007727">
    <property type="entry name" value="Spo12"/>
</dbReference>
<dbReference type="AlphaFoldDB" id="A0AAN7SX25"/>
<evidence type="ECO:0000313" key="3">
    <source>
        <dbReference type="Proteomes" id="UP001309876"/>
    </source>
</evidence>
<organism evidence="2 3">
    <name type="scientific">Lithohypha guttulata</name>
    <dbReference type="NCBI Taxonomy" id="1690604"/>
    <lineage>
        <taxon>Eukaryota</taxon>
        <taxon>Fungi</taxon>
        <taxon>Dikarya</taxon>
        <taxon>Ascomycota</taxon>
        <taxon>Pezizomycotina</taxon>
        <taxon>Eurotiomycetes</taxon>
        <taxon>Chaetothyriomycetidae</taxon>
        <taxon>Chaetothyriales</taxon>
        <taxon>Trichomeriaceae</taxon>
        <taxon>Lithohypha</taxon>
    </lineage>
</organism>
<reference evidence="2 3" key="1">
    <citation type="submission" date="2023-08" db="EMBL/GenBank/DDBJ databases">
        <title>Black Yeasts Isolated from many extreme environments.</title>
        <authorList>
            <person name="Coleine C."/>
            <person name="Stajich J.E."/>
            <person name="Selbmann L."/>
        </authorList>
    </citation>
    <scope>NUCLEOTIDE SEQUENCE [LARGE SCALE GENOMIC DNA]</scope>
    <source>
        <strain evidence="2 3">CCFEE 5910</strain>
    </source>
</reference>
<sequence length="150" mass="16267">MTSPSKNKQPPIERSSNLPSPNKSPSKIPLPPSPVAKQNDSRHQILQQNTLGPSLNQQDDKDNSLTAVPAPTLDLVQKPELARKIPEAHASGYLYVSPSDNILSPTTKKLSDVKGRRLGNLHKTSLYKAQSLFGRPKGTDANVVGDKDKS</sequence>
<feature type="compositionally biased region" description="Low complexity" evidence="1">
    <location>
        <begin position="15"/>
        <end position="27"/>
    </location>
</feature>
<keyword evidence="3" id="KW-1185">Reference proteome</keyword>
<name>A0AAN7SX25_9EURO</name>
<feature type="compositionally biased region" description="Polar residues" evidence="1">
    <location>
        <begin position="44"/>
        <end position="57"/>
    </location>
</feature>
<gene>
    <name evidence="2" type="ORF">LTR05_006850</name>
</gene>
<evidence type="ECO:0000313" key="2">
    <source>
        <dbReference type="EMBL" id="KAK5082968.1"/>
    </source>
</evidence>
<proteinExistence type="predicted"/>
<comment type="caution">
    <text evidence="2">The sequence shown here is derived from an EMBL/GenBank/DDBJ whole genome shotgun (WGS) entry which is preliminary data.</text>
</comment>
<feature type="region of interest" description="Disordered" evidence="1">
    <location>
        <begin position="1"/>
        <end position="66"/>
    </location>
</feature>